<dbReference type="InterPro" id="IPR012675">
    <property type="entry name" value="Beta-grasp_dom_sf"/>
</dbReference>
<evidence type="ECO:0000256" key="7">
    <source>
        <dbReference type="ARBA" id="ARBA00023004"/>
    </source>
</evidence>
<organism evidence="13 14">
    <name type="scientific">Oceanisphaera psychrotolerans</name>
    <dbReference type="NCBI Taxonomy" id="1414654"/>
    <lineage>
        <taxon>Bacteria</taxon>
        <taxon>Pseudomonadati</taxon>
        <taxon>Pseudomonadota</taxon>
        <taxon>Gammaproteobacteria</taxon>
        <taxon>Aeromonadales</taxon>
        <taxon>Aeromonadaceae</taxon>
        <taxon>Oceanisphaera</taxon>
    </lineage>
</organism>
<dbReference type="SUPFAM" id="SSF54292">
    <property type="entry name" value="2Fe-2S ferredoxin-like"/>
    <property type="match status" value="1"/>
</dbReference>
<reference evidence="13 14" key="1">
    <citation type="submission" date="2016-07" db="EMBL/GenBank/DDBJ databases">
        <title>Draft Genome Sequence of Oceanisphaera psychrotolerans, isolated from coastal sediment samples.</title>
        <authorList>
            <person name="Zhuo S."/>
            <person name="Ruan Z."/>
        </authorList>
    </citation>
    <scope>NUCLEOTIDE SEQUENCE [LARGE SCALE GENOMIC DNA]</scope>
    <source>
        <strain evidence="13 14">LAM-WHM-ZC</strain>
    </source>
</reference>
<evidence type="ECO:0000313" key="14">
    <source>
        <dbReference type="Proteomes" id="UP000243073"/>
    </source>
</evidence>
<dbReference type="GO" id="GO:0051537">
    <property type="term" value="F:2 iron, 2 sulfur cluster binding"/>
    <property type="evidence" value="ECO:0007669"/>
    <property type="project" value="UniProtKB-KW"/>
</dbReference>
<sequence>MSSSGLAKLKDAPYYWNDEQRLECVMVMPETQNAKTFFFKVDDEQLFNYEPGQFITIEVPTEKGILHRSYTLSTTPSRPLSIGITVKRKEDGQGGSAWLLDNLKLGDTVKAYGPSGIFSCRNLPAKKYLFISAGSGITPMISMLRWLYDYSVHTDITFIHCAARPSEILFRDEIEHMSKRDPDIKVSWIVKETDRYDVWTGFQGRFNQIMLELISPDFAEREVFCCGSEGFMQSVRDILHAEEFDMSHYHEESFGAPIHTEEDTPDHNDVIPADDVEAEIHFNSLNRDVACKQTDTLLSVAKEVGVDIPSACMFGVCGSCKIKKTSGEVHMIHNGGISDADVESGYVLACCSRAIGRVVLEI</sequence>
<dbReference type="GO" id="GO:0016491">
    <property type="term" value="F:oxidoreductase activity"/>
    <property type="evidence" value="ECO:0007669"/>
    <property type="project" value="UniProtKB-KW"/>
</dbReference>
<evidence type="ECO:0000313" key="13">
    <source>
        <dbReference type="EMBL" id="OIN05593.1"/>
    </source>
</evidence>
<dbReference type="Proteomes" id="UP000243073">
    <property type="component" value="Unassembled WGS sequence"/>
</dbReference>
<evidence type="ECO:0000256" key="1">
    <source>
        <dbReference type="ARBA" id="ARBA00001974"/>
    </source>
</evidence>
<evidence type="ECO:0000256" key="10">
    <source>
        <dbReference type="ARBA" id="ARBA00061434"/>
    </source>
</evidence>
<evidence type="ECO:0000256" key="5">
    <source>
        <dbReference type="ARBA" id="ARBA00022827"/>
    </source>
</evidence>
<dbReference type="InterPro" id="IPR006058">
    <property type="entry name" value="2Fe2S_fd_BS"/>
</dbReference>
<accession>A0A1J4QAV2</accession>
<dbReference type="SUPFAM" id="SSF63380">
    <property type="entry name" value="Riboflavin synthase domain-like"/>
    <property type="match status" value="1"/>
</dbReference>
<keyword evidence="14" id="KW-1185">Reference proteome</keyword>
<keyword evidence="6" id="KW-0560">Oxidoreductase</keyword>
<dbReference type="PROSITE" id="PS51085">
    <property type="entry name" value="2FE2S_FER_2"/>
    <property type="match status" value="1"/>
</dbReference>
<keyword evidence="3" id="KW-0001">2Fe-2S</keyword>
<dbReference type="RefSeq" id="WP_071473802.1">
    <property type="nucleotide sequence ID" value="NZ_MDKE01000055.1"/>
</dbReference>
<evidence type="ECO:0000259" key="12">
    <source>
        <dbReference type="PROSITE" id="PS51384"/>
    </source>
</evidence>
<name>A0A1J4QAV2_9GAMM</name>
<dbReference type="InterPro" id="IPR008333">
    <property type="entry name" value="Cbr1-like_FAD-bd_dom"/>
</dbReference>
<dbReference type="PRINTS" id="PR00371">
    <property type="entry name" value="FPNCR"/>
</dbReference>
<dbReference type="InterPro" id="IPR001041">
    <property type="entry name" value="2Fe-2S_ferredoxin-type"/>
</dbReference>
<comment type="similarity">
    <text evidence="10">In the N-terminal section; belongs to the FAD-binding oxidoreductase type 6 family.</text>
</comment>
<dbReference type="PROSITE" id="PS00197">
    <property type="entry name" value="2FE2S_FER_1"/>
    <property type="match status" value="1"/>
</dbReference>
<dbReference type="CDD" id="cd06215">
    <property type="entry name" value="FNR_iron_sulfur_binding_1"/>
    <property type="match status" value="1"/>
</dbReference>
<dbReference type="PROSITE" id="PS51384">
    <property type="entry name" value="FAD_FR"/>
    <property type="match status" value="1"/>
</dbReference>
<dbReference type="GO" id="GO:0046872">
    <property type="term" value="F:metal ion binding"/>
    <property type="evidence" value="ECO:0007669"/>
    <property type="project" value="UniProtKB-KW"/>
</dbReference>
<keyword evidence="5" id="KW-0274">FAD</keyword>
<dbReference type="InterPro" id="IPR036010">
    <property type="entry name" value="2Fe-2S_ferredoxin-like_sf"/>
</dbReference>
<evidence type="ECO:0000256" key="3">
    <source>
        <dbReference type="ARBA" id="ARBA00022714"/>
    </source>
</evidence>
<dbReference type="PANTHER" id="PTHR47354">
    <property type="entry name" value="NADH OXIDOREDUCTASE HCR"/>
    <property type="match status" value="1"/>
</dbReference>
<dbReference type="Gene3D" id="2.40.30.10">
    <property type="entry name" value="Translation factors"/>
    <property type="match status" value="1"/>
</dbReference>
<evidence type="ECO:0000256" key="9">
    <source>
        <dbReference type="ARBA" id="ARBA00034078"/>
    </source>
</evidence>
<keyword evidence="7" id="KW-0408">Iron</keyword>
<dbReference type="InterPro" id="IPR001433">
    <property type="entry name" value="OxRdtase_FAD/NAD-bd"/>
</dbReference>
<dbReference type="InterPro" id="IPR017938">
    <property type="entry name" value="Riboflavin_synthase-like_b-brl"/>
</dbReference>
<evidence type="ECO:0000259" key="11">
    <source>
        <dbReference type="PROSITE" id="PS51085"/>
    </source>
</evidence>
<feature type="domain" description="2Fe-2S ferredoxin-type" evidence="11">
    <location>
        <begin position="278"/>
        <end position="362"/>
    </location>
</feature>
<comment type="cofactor">
    <cofactor evidence="1">
        <name>FAD</name>
        <dbReference type="ChEBI" id="CHEBI:57692"/>
    </cofactor>
</comment>
<dbReference type="Gene3D" id="3.10.20.30">
    <property type="match status" value="1"/>
</dbReference>
<dbReference type="SUPFAM" id="SSF52343">
    <property type="entry name" value="Ferredoxin reductase-like, C-terminal NADP-linked domain"/>
    <property type="match status" value="1"/>
</dbReference>
<comment type="caution">
    <text evidence="13">The sequence shown here is derived from an EMBL/GenBank/DDBJ whole genome shotgun (WGS) entry which is preliminary data.</text>
</comment>
<dbReference type="Pfam" id="PF00111">
    <property type="entry name" value="Fer2"/>
    <property type="match status" value="1"/>
</dbReference>
<keyword evidence="2" id="KW-0285">Flavoprotein</keyword>
<dbReference type="Pfam" id="PF00175">
    <property type="entry name" value="NAD_binding_1"/>
    <property type="match status" value="1"/>
</dbReference>
<dbReference type="InterPro" id="IPR017927">
    <property type="entry name" value="FAD-bd_FR_type"/>
</dbReference>
<evidence type="ECO:0000256" key="4">
    <source>
        <dbReference type="ARBA" id="ARBA00022723"/>
    </source>
</evidence>
<dbReference type="InterPro" id="IPR001709">
    <property type="entry name" value="Flavoprot_Pyr_Nucl_cyt_Rdtase"/>
</dbReference>
<dbReference type="InterPro" id="IPR050415">
    <property type="entry name" value="MRET"/>
</dbReference>
<dbReference type="PANTHER" id="PTHR47354:SF6">
    <property type="entry name" value="NADH OXIDOREDUCTASE HCR"/>
    <property type="match status" value="1"/>
</dbReference>
<evidence type="ECO:0000256" key="6">
    <source>
        <dbReference type="ARBA" id="ARBA00023002"/>
    </source>
</evidence>
<dbReference type="PRINTS" id="PR00410">
    <property type="entry name" value="PHEHYDRXLASE"/>
</dbReference>
<evidence type="ECO:0000256" key="8">
    <source>
        <dbReference type="ARBA" id="ARBA00023014"/>
    </source>
</evidence>
<proteinExistence type="inferred from homology"/>
<dbReference type="STRING" id="1414654.BFR47_05240"/>
<dbReference type="CDD" id="cd00207">
    <property type="entry name" value="fer2"/>
    <property type="match status" value="1"/>
</dbReference>
<gene>
    <name evidence="13" type="ORF">BFR47_05240</name>
</gene>
<keyword evidence="8" id="KW-0411">Iron-sulfur</keyword>
<dbReference type="AlphaFoldDB" id="A0A1J4QAV2"/>
<protein>
    <submittedName>
        <fullName evidence="13">Hybrid-cluster NAD(P)-dependent oxidoreductase</fullName>
    </submittedName>
</protein>
<comment type="cofactor">
    <cofactor evidence="9">
        <name>[2Fe-2S] cluster</name>
        <dbReference type="ChEBI" id="CHEBI:190135"/>
    </cofactor>
</comment>
<dbReference type="EMBL" id="MDKE01000055">
    <property type="protein sequence ID" value="OIN05593.1"/>
    <property type="molecule type" value="Genomic_DNA"/>
</dbReference>
<keyword evidence="4" id="KW-0479">Metal-binding</keyword>
<dbReference type="InterPro" id="IPR039261">
    <property type="entry name" value="FNR_nucleotide-bd"/>
</dbReference>
<evidence type="ECO:0000256" key="2">
    <source>
        <dbReference type="ARBA" id="ARBA00022630"/>
    </source>
</evidence>
<dbReference type="Pfam" id="PF00970">
    <property type="entry name" value="FAD_binding_6"/>
    <property type="match status" value="1"/>
</dbReference>
<feature type="domain" description="FAD-binding FR-type" evidence="12">
    <location>
        <begin position="17"/>
        <end position="121"/>
    </location>
</feature>
<dbReference type="Gene3D" id="3.40.50.80">
    <property type="entry name" value="Nucleotide-binding domain of ferredoxin-NADP reductase (FNR) module"/>
    <property type="match status" value="1"/>
</dbReference>